<evidence type="ECO:0000313" key="1">
    <source>
        <dbReference type="EMBL" id="TCO79821.1"/>
    </source>
</evidence>
<evidence type="ECO:0000313" key="2">
    <source>
        <dbReference type="Proteomes" id="UP000294919"/>
    </source>
</evidence>
<proteinExistence type="predicted"/>
<dbReference type="NCBIfam" id="NF004470">
    <property type="entry name" value="PRK05802.1"/>
    <property type="match status" value="1"/>
</dbReference>
<accession>A0A4R2KYS4</accession>
<dbReference type="InterPro" id="IPR017938">
    <property type="entry name" value="Riboflavin_synthase-like_b-brl"/>
</dbReference>
<dbReference type="InterPro" id="IPR039261">
    <property type="entry name" value="FNR_nucleotide-bd"/>
</dbReference>
<sequence length="332" mass="37487">MIANMEGCILSTERLECIDAGSEYCPCYLAQTNECITCSHLQGEDFCDCNWRGVCIYQEFYWCSNKKKDQREVIKGKIIEKKMVHEEIMILKIAVTKTLARQLKHPGAYVFLRDWQSPHFFDVPMSIMDADEQKGEIYIAVQIIGAKTKALLACEDKILVKGPYWNGVLGLKNLKSTKKEKVLLVSRGIALAPSVLALKHLLKNKNKITFVIDPGKLHAVFIKNYIKDLNIETVELNLKEEKGLKHLEKIIKTGNYDLVYSAGSDRFHKRVENQINQLDEKVKFVITNNSKMCCGEGVCGACSCKTKNGTIVKMCKTQLEVREALEGGKVNG</sequence>
<dbReference type="EMBL" id="SLWV01000001">
    <property type="protein sequence ID" value="TCO79821.1"/>
    <property type="molecule type" value="Genomic_DNA"/>
</dbReference>
<dbReference type="Gene3D" id="2.40.30.10">
    <property type="entry name" value="Translation factors"/>
    <property type="match status" value="1"/>
</dbReference>
<dbReference type="SUPFAM" id="SSF63380">
    <property type="entry name" value="Riboflavin synthase domain-like"/>
    <property type="match status" value="1"/>
</dbReference>
<organism evidence="1 2">
    <name type="scientific">Marinisporobacter balticus</name>
    <dbReference type="NCBI Taxonomy" id="2018667"/>
    <lineage>
        <taxon>Bacteria</taxon>
        <taxon>Bacillati</taxon>
        <taxon>Bacillota</taxon>
        <taxon>Clostridia</taxon>
        <taxon>Peptostreptococcales</taxon>
        <taxon>Thermotaleaceae</taxon>
        <taxon>Marinisporobacter</taxon>
    </lineage>
</organism>
<comment type="caution">
    <text evidence="1">The sequence shown here is derived from an EMBL/GenBank/DDBJ whole genome shotgun (WGS) entry which is preliminary data.</text>
</comment>
<protein>
    <submittedName>
        <fullName evidence="1">NAD(P)H-flavin reductase</fullName>
    </submittedName>
</protein>
<reference evidence="1 2" key="1">
    <citation type="submission" date="2019-03" db="EMBL/GenBank/DDBJ databases">
        <title>Genomic Encyclopedia of Type Strains, Phase IV (KMG-IV): sequencing the most valuable type-strain genomes for metagenomic binning, comparative biology and taxonomic classification.</title>
        <authorList>
            <person name="Goeker M."/>
        </authorList>
    </citation>
    <scope>NUCLEOTIDE SEQUENCE [LARGE SCALE GENOMIC DNA]</scope>
    <source>
        <strain evidence="1 2">DSM 102940</strain>
    </source>
</reference>
<dbReference type="CDD" id="cd06192">
    <property type="entry name" value="DHOD_e_trans_like"/>
    <property type="match status" value="1"/>
</dbReference>
<gene>
    <name evidence="1" type="ORF">EV214_10152</name>
</gene>
<dbReference type="PROSITE" id="PS00197">
    <property type="entry name" value="2FE2S_FER_1"/>
    <property type="match status" value="1"/>
</dbReference>
<name>A0A4R2KYS4_9FIRM</name>
<dbReference type="InterPro" id="IPR006058">
    <property type="entry name" value="2Fe2S_fd_BS"/>
</dbReference>
<dbReference type="AlphaFoldDB" id="A0A4R2KYS4"/>
<dbReference type="GO" id="GO:0051537">
    <property type="term" value="F:2 iron, 2 sulfur cluster binding"/>
    <property type="evidence" value="ECO:0007669"/>
    <property type="project" value="InterPro"/>
</dbReference>
<dbReference type="Proteomes" id="UP000294919">
    <property type="component" value="Unassembled WGS sequence"/>
</dbReference>
<dbReference type="PANTHER" id="PTHR43513">
    <property type="entry name" value="DIHYDROOROTATE DEHYDROGENASE B (NAD(+)), ELECTRON TRANSFER SUBUNIT"/>
    <property type="match status" value="1"/>
</dbReference>
<dbReference type="PANTHER" id="PTHR43513:SF3">
    <property type="entry name" value="DIHYDROOROTATE DEHYDROGENASE B (NAD(+)), ELECTRON TRANSFER SUBUNIT-RELATED"/>
    <property type="match status" value="1"/>
</dbReference>
<keyword evidence="2" id="KW-1185">Reference proteome</keyword>
<dbReference type="SUPFAM" id="SSF52343">
    <property type="entry name" value="Ferredoxin reductase-like, C-terminal NADP-linked domain"/>
    <property type="match status" value="1"/>
</dbReference>
<dbReference type="InterPro" id="IPR050353">
    <property type="entry name" value="PyrK_electron_transfer"/>
</dbReference>